<dbReference type="InterPro" id="IPR036388">
    <property type="entry name" value="WH-like_DNA-bd_sf"/>
</dbReference>
<dbReference type="AlphaFoldDB" id="A0A848HGH0"/>
<evidence type="ECO:0000313" key="6">
    <source>
        <dbReference type="EMBL" id="NML48550.1"/>
    </source>
</evidence>
<dbReference type="Gene3D" id="3.30.450.40">
    <property type="match status" value="1"/>
</dbReference>
<dbReference type="SMART" id="SM00346">
    <property type="entry name" value="HTH_ICLR"/>
    <property type="match status" value="1"/>
</dbReference>
<keyword evidence="3" id="KW-0804">Transcription</keyword>
<reference evidence="6 7" key="1">
    <citation type="submission" date="2020-04" db="EMBL/GenBank/DDBJ databases">
        <title>Ramlibacter sp. G-1-2-2 isolated from soil.</title>
        <authorList>
            <person name="Dahal R.H."/>
        </authorList>
    </citation>
    <scope>NUCLEOTIDE SEQUENCE [LARGE SCALE GENOMIC DNA]</scope>
    <source>
        <strain evidence="6 7">G-1-2-2</strain>
    </source>
</reference>
<accession>A0A848HGH0</accession>
<evidence type="ECO:0000313" key="7">
    <source>
        <dbReference type="Proteomes" id="UP000541185"/>
    </source>
</evidence>
<keyword evidence="1" id="KW-0805">Transcription regulation</keyword>
<dbReference type="InterPro" id="IPR005471">
    <property type="entry name" value="Tscrpt_reg_IclR_N"/>
</dbReference>
<dbReference type="Gene3D" id="1.10.10.10">
    <property type="entry name" value="Winged helix-like DNA-binding domain superfamily/Winged helix DNA-binding domain"/>
    <property type="match status" value="1"/>
</dbReference>
<dbReference type="GO" id="GO:0003677">
    <property type="term" value="F:DNA binding"/>
    <property type="evidence" value="ECO:0007669"/>
    <property type="project" value="UniProtKB-KW"/>
</dbReference>
<dbReference type="SUPFAM" id="SSF46785">
    <property type="entry name" value="Winged helix' DNA-binding domain"/>
    <property type="match status" value="1"/>
</dbReference>
<dbReference type="RefSeq" id="WP_169422892.1">
    <property type="nucleotide sequence ID" value="NZ_JABBFX010000006.1"/>
</dbReference>
<dbReference type="InterPro" id="IPR029016">
    <property type="entry name" value="GAF-like_dom_sf"/>
</dbReference>
<gene>
    <name evidence="6" type="ORF">HHL11_32700</name>
</gene>
<feature type="domain" description="IclR-ED" evidence="5">
    <location>
        <begin position="65"/>
        <end position="245"/>
    </location>
</feature>
<evidence type="ECO:0000256" key="2">
    <source>
        <dbReference type="ARBA" id="ARBA00023125"/>
    </source>
</evidence>
<dbReference type="InterPro" id="IPR014757">
    <property type="entry name" value="Tscrpt_reg_IclR_C"/>
</dbReference>
<dbReference type="PROSITE" id="PS51077">
    <property type="entry name" value="HTH_ICLR"/>
    <property type="match status" value="1"/>
</dbReference>
<dbReference type="SUPFAM" id="SSF55781">
    <property type="entry name" value="GAF domain-like"/>
    <property type="match status" value="1"/>
</dbReference>
<sequence>MSDVKSAKRVLEILRFFAEEQAPASLARISTALDLPKSSCLALLETLVTEGYAYQTDGRYYLTSRWLREAQAVASHDQVALRCRPTLEKLAQTVGETVILAQLSRDKVVYLDVIEAERVLRFSAHVGQHKPIHAGASGHALLAGLPEQEMQALAASLDYHAFTQSTVTTPKALARRVEEGRKRGWHVNLGEHQADTVSIAVPAMLDGALLALVVGAPMSRLGPEVDKIGAALKRAAAELASLQRQ</sequence>
<dbReference type="InterPro" id="IPR036390">
    <property type="entry name" value="WH_DNA-bd_sf"/>
</dbReference>
<dbReference type="PANTHER" id="PTHR30136">
    <property type="entry name" value="HELIX-TURN-HELIX TRANSCRIPTIONAL REGULATOR, ICLR FAMILY"/>
    <property type="match status" value="1"/>
</dbReference>
<keyword evidence="2" id="KW-0238">DNA-binding</keyword>
<evidence type="ECO:0000259" key="4">
    <source>
        <dbReference type="PROSITE" id="PS51077"/>
    </source>
</evidence>
<dbReference type="PANTHER" id="PTHR30136:SF35">
    <property type="entry name" value="HTH-TYPE TRANSCRIPTIONAL REGULATOR RV1719"/>
    <property type="match status" value="1"/>
</dbReference>
<dbReference type="Pfam" id="PF09339">
    <property type="entry name" value="HTH_IclR"/>
    <property type="match status" value="1"/>
</dbReference>
<evidence type="ECO:0000256" key="3">
    <source>
        <dbReference type="ARBA" id="ARBA00023163"/>
    </source>
</evidence>
<name>A0A848HGH0_9BURK</name>
<comment type="caution">
    <text evidence="6">The sequence shown here is derived from an EMBL/GenBank/DDBJ whole genome shotgun (WGS) entry which is preliminary data.</text>
</comment>
<protein>
    <submittedName>
        <fullName evidence="6">IclR family transcriptional regulator</fullName>
    </submittedName>
</protein>
<dbReference type="Pfam" id="PF01614">
    <property type="entry name" value="IclR_C"/>
    <property type="match status" value="1"/>
</dbReference>
<dbReference type="GO" id="GO:0045892">
    <property type="term" value="P:negative regulation of DNA-templated transcription"/>
    <property type="evidence" value="ECO:0007669"/>
    <property type="project" value="TreeGrafter"/>
</dbReference>
<evidence type="ECO:0000256" key="1">
    <source>
        <dbReference type="ARBA" id="ARBA00023015"/>
    </source>
</evidence>
<keyword evidence="7" id="KW-1185">Reference proteome</keyword>
<proteinExistence type="predicted"/>
<organism evidence="6 7">
    <name type="scientific">Ramlibacter agri</name>
    <dbReference type="NCBI Taxonomy" id="2728837"/>
    <lineage>
        <taxon>Bacteria</taxon>
        <taxon>Pseudomonadati</taxon>
        <taxon>Pseudomonadota</taxon>
        <taxon>Betaproteobacteria</taxon>
        <taxon>Burkholderiales</taxon>
        <taxon>Comamonadaceae</taxon>
        <taxon>Ramlibacter</taxon>
    </lineage>
</organism>
<dbReference type="Proteomes" id="UP000541185">
    <property type="component" value="Unassembled WGS sequence"/>
</dbReference>
<dbReference type="GO" id="GO:0003700">
    <property type="term" value="F:DNA-binding transcription factor activity"/>
    <property type="evidence" value="ECO:0007669"/>
    <property type="project" value="TreeGrafter"/>
</dbReference>
<dbReference type="EMBL" id="JABBFX010000006">
    <property type="protein sequence ID" value="NML48550.1"/>
    <property type="molecule type" value="Genomic_DNA"/>
</dbReference>
<feature type="domain" description="HTH iclR-type" evidence="4">
    <location>
        <begin position="4"/>
        <end position="64"/>
    </location>
</feature>
<dbReference type="InterPro" id="IPR050707">
    <property type="entry name" value="HTH_MetabolicPath_Reg"/>
</dbReference>
<dbReference type="PROSITE" id="PS51078">
    <property type="entry name" value="ICLR_ED"/>
    <property type="match status" value="1"/>
</dbReference>
<evidence type="ECO:0000259" key="5">
    <source>
        <dbReference type="PROSITE" id="PS51078"/>
    </source>
</evidence>